<dbReference type="AlphaFoldDB" id="A0A0P6WZ79"/>
<gene>
    <name evidence="2" type="ORF">ADN00_16540</name>
</gene>
<proteinExistence type="predicted"/>
<organism evidence="2 3">
    <name type="scientific">Ornatilinea apprima</name>
    <dbReference type="NCBI Taxonomy" id="1134406"/>
    <lineage>
        <taxon>Bacteria</taxon>
        <taxon>Bacillati</taxon>
        <taxon>Chloroflexota</taxon>
        <taxon>Anaerolineae</taxon>
        <taxon>Anaerolineales</taxon>
        <taxon>Anaerolineaceae</taxon>
        <taxon>Ornatilinea</taxon>
    </lineage>
</organism>
<dbReference type="Gene3D" id="3.20.100.30">
    <property type="entry name" value="VTC, catalytic tunnel domain"/>
    <property type="match status" value="1"/>
</dbReference>
<dbReference type="CDD" id="cd07750">
    <property type="entry name" value="PolyPPase_VTC_like"/>
    <property type="match status" value="1"/>
</dbReference>
<evidence type="ECO:0000259" key="1">
    <source>
        <dbReference type="Pfam" id="PF09359"/>
    </source>
</evidence>
<dbReference type="OrthoDB" id="541850at2"/>
<reference evidence="2 3" key="1">
    <citation type="submission" date="2015-07" db="EMBL/GenBank/DDBJ databases">
        <title>Genome sequence of Ornatilinea apprima DSM 23815.</title>
        <authorList>
            <person name="Hemp J."/>
            <person name="Ward L.M."/>
            <person name="Pace L.A."/>
            <person name="Fischer W.W."/>
        </authorList>
    </citation>
    <scope>NUCLEOTIDE SEQUENCE [LARGE SCALE GENOMIC DNA]</scope>
    <source>
        <strain evidence="2 3">P3M-1</strain>
    </source>
</reference>
<dbReference type="STRING" id="1134406.ADN00_16540"/>
<feature type="domain" description="VTC" evidence="1">
    <location>
        <begin position="10"/>
        <end position="220"/>
    </location>
</feature>
<sequence length="228" mass="26719">MFNMDIDSQRYEIKMVFENSHRFAVESWVRLHSRAFRTAFPTRRVNNLYFDTHSQDMFNDHIAGTFERRKLRFRWYGENFSPAFGQLELKHKQGMIGWKDSQMILKSLDFARCGWQEIYADLQSEATGVFSEALVISRPILINNYQRQYFISADGMIRLTLDYDLTAFDQSASPRPNTSFPIPTRDLLIIEFKAAPELARDLADVLAEFPLPVEAYSKYVELAGWIFQ</sequence>
<dbReference type="InterPro" id="IPR018966">
    <property type="entry name" value="VTC_domain"/>
</dbReference>
<keyword evidence="3" id="KW-1185">Reference proteome</keyword>
<dbReference type="EMBL" id="LGCL01000040">
    <property type="protein sequence ID" value="KPL72080.1"/>
    <property type="molecule type" value="Genomic_DNA"/>
</dbReference>
<name>A0A0P6WZ79_9CHLR</name>
<dbReference type="GO" id="GO:0006799">
    <property type="term" value="P:polyphosphate biosynthetic process"/>
    <property type="evidence" value="ECO:0007669"/>
    <property type="project" value="UniProtKB-ARBA"/>
</dbReference>
<evidence type="ECO:0000313" key="2">
    <source>
        <dbReference type="EMBL" id="KPL72080.1"/>
    </source>
</evidence>
<accession>A0A0P6WZ79</accession>
<dbReference type="Pfam" id="PF09359">
    <property type="entry name" value="VTC"/>
    <property type="match status" value="1"/>
</dbReference>
<comment type="caution">
    <text evidence="2">The sequence shown here is derived from an EMBL/GenBank/DDBJ whole genome shotgun (WGS) entry which is preliminary data.</text>
</comment>
<evidence type="ECO:0000313" key="3">
    <source>
        <dbReference type="Proteomes" id="UP000050417"/>
    </source>
</evidence>
<dbReference type="RefSeq" id="WP_075064149.1">
    <property type="nucleotide sequence ID" value="NZ_LGCL01000040.1"/>
</dbReference>
<protein>
    <recommendedName>
        <fullName evidence="1">VTC domain-containing protein</fullName>
    </recommendedName>
</protein>
<dbReference type="InterPro" id="IPR042267">
    <property type="entry name" value="VTC_sf"/>
</dbReference>
<dbReference type="Proteomes" id="UP000050417">
    <property type="component" value="Unassembled WGS sequence"/>
</dbReference>